<reference evidence="7 8" key="1">
    <citation type="submission" date="2013-10" db="EMBL/GenBank/DDBJ databases">
        <title>Antibiotic resistance diversity of beta-lactamase producers in the General Hospital Vienna.</title>
        <authorList>
            <person name="Barisic I."/>
            <person name="Mitteregger D."/>
            <person name="Hirschl A.M."/>
            <person name="Noehammer C."/>
            <person name="Wiesinger-Mayr H."/>
        </authorList>
    </citation>
    <scope>NUCLEOTIDE SEQUENCE [LARGE SCALE GENOMIC DNA]</scope>
    <source>
        <strain evidence="7 8">ISC7</strain>
    </source>
</reference>
<keyword evidence="4" id="KW-0812">Transmembrane</keyword>
<organism evidence="7 8">
    <name type="scientific">Escherichia coli ISC7</name>
    <dbReference type="NCBI Taxonomy" id="1432555"/>
    <lineage>
        <taxon>Bacteria</taxon>
        <taxon>Pseudomonadati</taxon>
        <taxon>Pseudomonadota</taxon>
        <taxon>Gammaproteobacteria</taxon>
        <taxon>Enterobacterales</taxon>
        <taxon>Enterobacteriaceae</taxon>
        <taxon>Escherichia</taxon>
    </lineage>
</organism>
<evidence type="ECO:0000256" key="6">
    <source>
        <dbReference type="ARBA" id="ARBA00023136"/>
    </source>
</evidence>
<name>W1EYL8_ECOLX</name>
<evidence type="ECO:0000313" key="7">
    <source>
        <dbReference type="EMBL" id="CDL27239.1"/>
    </source>
</evidence>
<sequence length="49" mass="5894">MLDQQKKKRQNALLRRLCEAKNQRKQIKKTVESQKSVEDEDIIRLVAER</sequence>
<evidence type="ECO:0000256" key="4">
    <source>
        <dbReference type="ARBA" id="ARBA00022692"/>
    </source>
</evidence>
<evidence type="ECO:0000256" key="3">
    <source>
        <dbReference type="ARBA" id="ARBA00022475"/>
    </source>
</evidence>
<evidence type="ECO:0000256" key="2">
    <source>
        <dbReference type="ARBA" id="ARBA00015648"/>
    </source>
</evidence>
<comment type="caution">
    <text evidence="7">The sequence shown here is derived from an EMBL/GenBank/DDBJ whole genome shotgun (WGS) entry which is preliminary data.</text>
</comment>
<protein>
    <recommendedName>
        <fullName evidence="2">Uncharacterized protein YebO</fullName>
    </recommendedName>
</protein>
<keyword evidence="3" id="KW-1003">Cell membrane</keyword>
<dbReference type="GO" id="GO:0005886">
    <property type="term" value="C:plasma membrane"/>
    <property type="evidence" value="ECO:0007669"/>
    <property type="project" value="UniProtKB-SubCell"/>
</dbReference>
<dbReference type="AlphaFoldDB" id="W1EYL8"/>
<comment type="subcellular location">
    <subcellularLocation>
        <location evidence="1">Cell membrane</location>
        <topology evidence="1">Single-pass membrane protein</topology>
    </subcellularLocation>
</comment>
<proteinExistence type="predicted"/>
<dbReference type="InterPro" id="IPR025594">
    <property type="entry name" value="YebO"/>
</dbReference>
<dbReference type="Proteomes" id="UP000019199">
    <property type="component" value="Unassembled WGS sequence"/>
</dbReference>
<evidence type="ECO:0000256" key="5">
    <source>
        <dbReference type="ARBA" id="ARBA00022989"/>
    </source>
</evidence>
<dbReference type="EMBL" id="CBWN010000079">
    <property type="protein sequence ID" value="CDL27239.1"/>
    <property type="molecule type" value="Genomic_DNA"/>
</dbReference>
<keyword evidence="5" id="KW-1133">Transmembrane helix</keyword>
<evidence type="ECO:0000313" key="8">
    <source>
        <dbReference type="Proteomes" id="UP000019199"/>
    </source>
</evidence>
<accession>W1EYL8</accession>
<evidence type="ECO:0000256" key="1">
    <source>
        <dbReference type="ARBA" id="ARBA00004162"/>
    </source>
</evidence>
<keyword evidence="6" id="KW-0472">Membrane</keyword>
<dbReference type="Pfam" id="PF13974">
    <property type="entry name" value="YebO"/>
    <property type="match status" value="1"/>
</dbReference>